<protein>
    <submittedName>
        <fullName evidence="2">Uncharacterized protein</fullName>
    </submittedName>
</protein>
<organism evidence="2 3">
    <name type="scientific">Hydrogenophaga borbori</name>
    <dbReference type="NCBI Taxonomy" id="2294117"/>
    <lineage>
        <taxon>Bacteria</taxon>
        <taxon>Pseudomonadati</taxon>
        <taxon>Pseudomonadota</taxon>
        <taxon>Betaproteobacteria</taxon>
        <taxon>Burkholderiales</taxon>
        <taxon>Comamonadaceae</taxon>
        <taxon>Hydrogenophaga</taxon>
    </lineage>
</organism>
<comment type="caution">
    <text evidence="2">The sequence shown here is derived from an EMBL/GenBank/DDBJ whole genome shotgun (WGS) entry which is preliminary data.</text>
</comment>
<sequence length="307" mass="32875">MPMFMKPSHALRASLLLALPWWCGQALAFPALKDEPLQPLMAAATAEYQRYMAQPVALAAPTDGQAWPCAVSQAELDVFANTVDSDNDPVAKAELVNDARSGGLPPSRIVYANKVVTPVRAQCEGGKLSGPVEFWIEYDQTIGSGQITLKYHNLIRVRAQALQGRPDGAVLVTGTTLSQQTVYADRATADMMAAQPKPKISTVFFMAFTVAGPAPKTSVAIARTTVDGALSLTTRTRFSRPDGQVVEDGYGAFGGPGHHDSRTLRRNGKLHGPQQTFAGMMGQFPIAASTVCWQEGEKVLTNTCPAD</sequence>
<evidence type="ECO:0000313" key="2">
    <source>
        <dbReference type="EMBL" id="RFP78253.1"/>
    </source>
</evidence>
<keyword evidence="1" id="KW-0732">Signal</keyword>
<keyword evidence="3" id="KW-1185">Reference proteome</keyword>
<accession>A0A372EI89</accession>
<proteinExistence type="predicted"/>
<name>A0A372EI89_9BURK</name>
<gene>
    <name evidence="2" type="ORF">DY262_13185</name>
</gene>
<dbReference type="AlphaFoldDB" id="A0A372EI89"/>
<dbReference type="EMBL" id="QVLS01000007">
    <property type="protein sequence ID" value="RFP78253.1"/>
    <property type="molecule type" value="Genomic_DNA"/>
</dbReference>
<evidence type="ECO:0000256" key="1">
    <source>
        <dbReference type="SAM" id="SignalP"/>
    </source>
</evidence>
<feature type="chain" id="PRO_5017027099" evidence="1">
    <location>
        <begin position="29"/>
        <end position="307"/>
    </location>
</feature>
<dbReference type="Proteomes" id="UP000261931">
    <property type="component" value="Unassembled WGS sequence"/>
</dbReference>
<reference evidence="2 3" key="1">
    <citation type="submission" date="2018-08" db="EMBL/GenBank/DDBJ databases">
        <title>Hydrogenophaga sp. LA-38 isolated from sludge.</title>
        <authorList>
            <person name="Im W.-T."/>
        </authorList>
    </citation>
    <scope>NUCLEOTIDE SEQUENCE [LARGE SCALE GENOMIC DNA]</scope>
    <source>
        <strain evidence="2 3">LA-38</strain>
    </source>
</reference>
<evidence type="ECO:0000313" key="3">
    <source>
        <dbReference type="Proteomes" id="UP000261931"/>
    </source>
</evidence>
<feature type="signal peptide" evidence="1">
    <location>
        <begin position="1"/>
        <end position="28"/>
    </location>
</feature>